<organism evidence="2 3">
    <name type="scientific">Portunus trituberculatus</name>
    <name type="common">Swimming crab</name>
    <name type="synonym">Neptunus trituberculatus</name>
    <dbReference type="NCBI Taxonomy" id="210409"/>
    <lineage>
        <taxon>Eukaryota</taxon>
        <taxon>Metazoa</taxon>
        <taxon>Ecdysozoa</taxon>
        <taxon>Arthropoda</taxon>
        <taxon>Crustacea</taxon>
        <taxon>Multicrustacea</taxon>
        <taxon>Malacostraca</taxon>
        <taxon>Eumalacostraca</taxon>
        <taxon>Eucarida</taxon>
        <taxon>Decapoda</taxon>
        <taxon>Pleocyemata</taxon>
        <taxon>Brachyura</taxon>
        <taxon>Eubrachyura</taxon>
        <taxon>Portunoidea</taxon>
        <taxon>Portunidae</taxon>
        <taxon>Portuninae</taxon>
        <taxon>Portunus</taxon>
    </lineage>
</organism>
<evidence type="ECO:0000313" key="3">
    <source>
        <dbReference type="Proteomes" id="UP000324222"/>
    </source>
</evidence>
<feature type="transmembrane region" description="Helical" evidence="1">
    <location>
        <begin position="12"/>
        <end position="31"/>
    </location>
</feature>
<accession>A0A5B7E2W0</accession>
<keyword evidence="1" id="KW-0812">Transmembrane</keyword>
<keyword evidence="1" id="KW-1133">Transmembrane helix</keyword>
<dbReference type="EMBL" id="VSRR010001889">
    <property type="protein sequence ID" value="MPC28300.1"/>
    <property type="molecule type" value="Genomic_DNA"/>
</dbReference>
<name>A0A5B7E2W0_PORTR</name>
<reference evidence="2 3" key="1">
    <citation type="submission" date="2019-05" db="EMBL/GenBank/DDBJ databases">
        <title>Another draft genome of Portunus trituberculatus and its Hox gene families provides insights of decapod evolution.</title>
        <authorList>
            <person name="Jeong J.-H."/>
            <person name="Song I."/>
            <person name="Kim S."/>
            <person name="Choi T."/>
            <person name="Kim D."/>
            <person name="Ryu S."/>
            <person name="Kim W."/>
        </authorList>
    </citation>
    <scope>NUCLEOTIDE SEQUENCE [LARGE SCALE GENOMIC DNA]</scope>
    <source>
        <tissue evidence="2">Muscle</tissue>
    </source>
</reference>
<dbReference type="Proteomes" id="UP000324222">
    <property type="component" value="Unassembled WGS sequence"/>
</dbReference>
<keyword evidence="3" id="KW-1185">Reference proteome</keyword>
<evidence type="ECO:0000256" key="1">
    <source>
        <dbReference type="SAM" id="Phobius"/>
    </source>
</evidence>
<keyword evidence="1" id="KW-0472">Membrane</keyword>
<sequence length="54" mass="6494">MNMKTRYVLGHIFTLRFLYDLTILLTLGRVYGDQKINGYSFHYLNPPRKFLKLL</sequence>
<dbReference type="AlphaFoldDB" id="A0A5B7E2W0"/>
<comment type="caution">
    <text evidence="2">The sequence shown here is derived from an EMBL/GenBank/DDBJ whole genome shotgun (WGS) entry which is preliminary data.</text>
</comment>
<protein>
    <submittedName>
        <fullName evidence="2">Uncharacterized protein</fullName>
    </submittedName>
</protein>
<evidence type="ECO:0000313" key="2">
    <source>
        <dbReference type="EMBL" id="MPC28300.1"/>
    </source>
</evidence>
<proteinExistence type="predicted"/>
<gene>
    <name evidence="2" type="ORF">E2C01_021501</name>
</gene>